<dbReference type="Proteomes" id="UP000092460">
    <property type="component" value="Unassembled WGS sequence"/>
</dbReference>
<accession>A0A1B0AQ77</accession>
<reference evidence="2" key="1">
    <citation type="submission" date="2015-01" db="EMBL/GenBank/DDBJ databases">
        <authorList>
            <person name="Aksoy S."/>
            <person name="Warren W."/>
            <person name="Wilson R.K."/>
        </authorList>
    </citation>
    <scope>NUCLEOTIDE SEQUENCE [LARGE SCALE GENOMIC DNA]</scope>
    <source>
        <strain evidence="2">IAEA</strain>
    </source>
</reference>
<evidence type="ECO:0000313" key="2">
    <source>
        <dbReference type="Proteomes" id="UP000092460"/>
    </source>
</evidence>
<dbReference type="AlphaFoldDB" id="A0A1B0AQ77"/>
<name>A0A1B0AQ77_9MUSC</name>
<dbReference type="EMBL" id="JXJN01001729">
    <property type="status" value="NOT_ANNOTATED_CDS"/>
    <property type="molecule type" value="Genomic_DNA"/>
</dbReference>
<keyword evidence="2" id="KW-1185">Reference proteome</keyword>
<organism evidence="1 2">
    <name type="scientific">Glossina palpalis gambiensis</name>
    <dbReference type="NCBI Taxonomy" id="67801"/>
    <lineage>
        <taxon>Eukaryota</taxon>
        <taxon>Metazoa</taxon>
        <taxon>Ecdysozoa</taxon>
        <taxon>Arthropoda</taxon>
        <taxon>Hexapoda</taxon>
        <taxon>Insecta</taxon>
        <taxon>Pterygota</taxon>
        <taxon>Neoptera</taxon>
        <taxon>Endopterygota</taxon>
        <taxon>Diptera</taxon>
        <taxon>Brachycera</taxon>
        <taxon>Muscomorpha</taxon>
        <taxon>Hippoboscoidea</taxon>
        <taxon>Glossinidae</taxon>
        <taxon>Glossina</taxon>
    </lineage>
</organism>
<evidence type="ECO:0000313" key="1">
    <source>
        <dbReference type="EnsemblMetazoa" id="GPPI004652-PA"/>
    </source>
</evidence>
<dbReference type="EnsemblMetazoa" id="GPPI004652-RA">
    <property type="protein sequence ID" value="GPPI004652-PA"/>
    <property type="gene ID" value="GPPI004652"/>
</dbReference>
<proteinExistence type="predicted"/>
<dbReference type="VEuPathDB" id="VectorBase:GPPI004652"/>
<reference evidence="1" key="2">
    <citation type="submission" date="2020-05" db="UniProtKB">
        <authorList>
            <consortium name="EnsemblMetazoa"/>
        </authorList>
    </citation>
    <scope>IDENTIFICATION</scope>
    <source>
        <strain evidence="1">IAEA</strain>
    </source>
</reference>
<sequence length="135" mass="15950">MSNNKLVYDPIIIFYNKLLKRTQADLKFPEFSEIFLRLSLKEYINVNNNFSSILQLYRKLLVLYYCEKYPSLSDVSRIMQSIFTSNDLIAILNERNTLLDEWQNFVQGNSSNNDTDTSDIQYEEQVQNVLQTEVD</sequence>
<protein>
    <submittedName>
        <fullName evidence="1">Uncharacterized protein</fullName>
    </submittedName>
</protein>